<dbReference type="SUPFAM" id="SSF57716">
    <property type="entry name" value="Glucocorticoid receptor-like (DNA-binding domain)"/>
    <property type="match status" value="1"/>
</dbReference>
<gene>
    <name evidence="10" type="primary">5578173</name>
</gene>
<feature type="compositionally biased region" description="Polar residues" evidence="7">
    <location>
        <begin position="88"/>
        <end position="99"/>
    </location>
</feature>
<evidence type="ECO:0000256" key="6">
    <source>
        <dbReference type="PROSITE-ProRule" id="PRU01263"/>
    </source>
</evidence>
<feature type="region of interest" description="Disordered" evidence="7">
    <location>
        <begin position="84"/>
        <end position="107"/>
    </location>
</feature>
<dbReference type="SMART" id="SM00868">
    <property type="entry name" value="zf-AD"/>
    <property type="match status" value="1"/>
</dbReference>
<organism evidence="10 11">
    <name type="scientific">Aedes aegypti</name>
    <name type="common">Yellowfever mosquito</name>
    <name type="synonym">Culex aegypti</name>
    <dbReference type="NCBI Taxonomy" id="7159"/>
    <lineage>
        <taxon>Eukaryota</taxon>
        <taxon>Metazoa</taxon>
        <taxon>Ecdysozoa</taxon>
        <taxon>Arthropoda</taxon>
        <taxon>Hexapoda</taxon>
        <taxon>Insecta</taxon>
        <taxon>Pterygota</taxon>
        <taxon>Neoptera</taxon>
        <taxon>Endopterygota</taxon>
        <taxon>Diptera</taxon>
        <taxon>Nematocera</taxon>
        <taxon>Culicoidea</taxon>
        <taxon>Culicidae</taxon>
        <taxon>Culicinae</taxon>
        <taxon>Aedini</taxon>
        <taxon>Aedes</taxon>
        <taxon>Stegomyia</taxon>
    </lineage>
</organism>
<dbReference type="EnsemblMetazoa" id="AAEL013552-RA">
    <property type="protein sequence ID" value="AAEL013552-PA"/>
    <property type="gene ID" value="AAEL013552"/>
</dbReference>
<evidence type="ECO:0000256" key="7">
    <source>
        <dbReference type="SAM" id="MobiDB-lite"/>
    </source>
</evidence>
<accession>A0A1S4FZR7</accession>
<dbReference type="VEuPathDB" id="VectorBase:AAEL013552"/>
<dbReference type="Gene3D" id="3.40.1800.20">
    <property type="match status" value="1"/>
</dbReference>
<feature type="binding site" evidence="6">
    <location>
        <position position="12"/>
    </location>
    <ligand>
        <name>Zn(2+)</name>
        <dbReference type="ChEBI" id="CHEBI:29105"/>
    </ligand>
</feature>
<evidence type="ECO:0000313" key="10">
    <source>
        <dbReference type="EnsemblMetazoa" id="AAEL013552-PB"/>
    </source>
</evidence>
<dbReference type="InterPro" id="IPR013087">
    <property type="entry name" value="Znf_C2H2_type"/>
</dbReference>
<feature type="binding site" evidence="6">
    <location>
        <position position="57"/>
    </location>
    <ligand>
        <name>Zn(2+)</name>
        <dbReference type="ChEBI" id="CHEBI:29105"/>
    </ligand>
</feature>
<sequence length="399" mass="46190">MASSPTNIDDGCRLCLNPFVESYSTIESPLVKEQMEKVFKFPIEFKNGLSSSICQSCSNTITDFYHYSEEARKNQEFLEAEYSDEEVGTSQNYPTFENQIDSDDSQSYGPRAKILAIESIYSEETDIQQEQEPIDKTSKKDVSTQTGIEDSSPKKPAEDDEDKFLKEHFALNCDICAASVSSFTLLRSHFENVHHLKNAYVKCCNKVFHERSTIVEHIRCQSHHVCLQCKKYFRFKSALTTHIANEHFIGKHPHTYTCGHCKAHFSCEKDLNSHIGESHTKSEEQQCLICNQRVRLHRYQRHMEEVHGTTKGNRIVHKCVHCPRYFRDKSSLNLHMKCSHHECAKCHKFFESQLLLNKHIVADHRMGFVCEFCSKHFISRTPYELHVKLHKESEAPEGL</sequence>
<dbReference type="Gene3D" id="3.30.160.60">
    <property type="entry name" value="Classic Zinc Finger"/>
    <property type="match status" value="1"/>
</dbReference>
<dbReference type="OrthoDB" id="8922241at2759"/>
<feature type="domain" description="C2H2-type" evidence="8">
    <location>
        <begin position="368"/>
        <end position="395"/>
    </location>
</feature>
<feature type="binding site" evidence="6">
    <location>
        <position position="15"/>
    </location>
    <ligand>
        <name>Zn(2+)</name>
        <dbReference type="ChEBI" id="CHEBI:29105"/>
    </ligand>
</feature>
<proteinExistence type="predicted"/>
<keyword evidence="3 5" id="KW-0863">Zinc-finger</keyword>
<dbReference type="PANTHER" id="PTHR24379:SF127">
    <property type="entry name" value="BLOODY FINGERS-RELATED"/>
    <property type="match status" value="1"/>
</dbReference>
<evidence type="ECO:0000259" key="8">
    <source>
        <dbReference type="PROSITE" id="PS50157"/>
    </source>
</evidence>
<dbReference type="GO" id="GO:0000981">
    <property type="term" value="F:DNA-binding transcription factor activity, RNA polymerase II-specific"/>
    <property type="evidence" value="ECO:0007669"/>
    <property type="project" value="TreeGrafter"/>
</dbReference>
<reference evidence="10" key="2">
    <citation type="submission" date="2021-02" db="UniProtKB">
        <authorList>
            <consortium name="EnsemblMetazoa"/>
        </authorList>
    </citation>
    <scope>IDENTIFICATION</scope>
    <source>
        <strain evidence="10">LVP_AGWG</strain>
    </source>
</reference>
<evidence type="ECO:0000259" key="9">
    <source>
        <dbReference type="PROSITE" id="PS51915"/>
    </source>
</evidence>
<feature type="domain" description="C2H2-type" evidence="8">
    <location>
        <begin position="256"/>
        <end position="284"/>
    </location>
</feature>
<dbReference type="PROSITE" id="PS50157">
    <property type="entry name" value="ZINC_FINGER_C2H2_2"/>
    <property type="match status" value="4"/>
</dbReference>
<dbReference type="InParanoid" id="A0A1S4FZR7"/>
<dbReference type="SMART" id="SM00355">
    <property type="entry name" value="ZnF_C2H2"/>
    <property type="match status" value="8"/>
</dbReference>
<dbReference type="Pfam" id="PF07776">
    <property type="entry name" value="zf-AD"/>
    <property type="match status" value="1"/>
</dbReference>
<feature type="compositionally biased region" description="Basic and acidic residues" evidence="7">
    <location>
        <begin position="133"/>
        <end position="142"/>
    </location>
</feature>
<evidence type="ECO:0000256" key="4">
    <source>
        <dbReference type="ARBA" id="ARBA00022833"/>
    </source>
</evidence>
<keyword evidence="2" id="KW-0677">Repeat</keyword>
<dbReference type="GO" id="GO:0000977">
    <property type="term" value="F:RNA polymerase II transcription regulatory region sequence-specific DNA binding"/>
    <property type="evidence" value="ECO:0007669"/>
    <property type="project" value="TreeGrafter"/>
</dbReference>
<evidence type="ECO:0000256" key="5">
    <source>
        <dbReference type="PROSITE-ProRule" id="PRU00042"/>
    </source>
</evidence>
<keyword evidence="1 6" id="KW-0479">Metal-binding</keyword>
<dbReference type="Proteomes" id="UP000008820">
    <property type="component" value="Chromosome 2"/>
</dbReference>
<dbReference type="AlphaFoldDB" id="A0A1S4FZR7"/>
<dbReference type="PANTHER" id="PTHR24379">
    <property type="entry name" value="KRAB AND ZINC FINGER DOMAIN-CONTAINING"/>
    <property type="match status" value="1"/>
</dbReference>
<dbReference type="EnsemblMetazoa" id="AAEL013552-RB">
    <property type="protein sequence ID" value="AAEL013552-PB"/>
    <property type="gene ID" value="AAEL013552"/>
</dbReference>
<dbReference type="GO" id="GO:0008270">
    <property type="term" value="F:zinc ion binding"/>
    <property type="evidence" value="ECO:0007669"/>
    <property type="project" value="UniProtKB-UniRule"/>
</dbReference>
<keyword evidence="4 6" id="KW-0862">Zinc</keyword>
<evidence type="ECO:0000256" key="1">
    <source>
        <dbReference type="ARBA" id="ARBA00022723"/>
    </source>
</evidence>
<feature type="binding site" evidence="6">
    <location>
        <position position="54"/>
    </location>
    <ligand>
        <name>Zn(2+)</name>
        <dbReference type="ChEBI" id="CHEBI:29105"/>
    </ligand>
</feature>
<dbReference type="PROSITE" id="PS51915">
    <property type="entry name" value="ZAD"/>
    <property type="match status" value="1"/>
</dbReference>
<feature type="domain" description="ZAD" evidence="9">
    <location>
        <begin position="10"/>
        <end position="81"/>
    </location>
</feature>
<reference evidence="10 11" key="1">
    <citation type="submission" date="2017-06" db="EMBL/GenBank/DDBJ databases">
        <title>Aedes aegypti genome working group (AGWG) sequencing and assembly.</title>
        <authorList>
            <consortium name="Aedes aegypti Genome Working Group (AGWG)"/>
            <person name="Matthews B.J."/>
        </authorList>
    </citation>
    <scope>NUCLEOTIDE SEQUENCE [LARGE SCALE GENOMIC DNA]</scope>
    <source>
        <strain evidence="10 11">LVP_AGWG</strain>
    </source>
</reference>
<evidence type="ECO:0000256" key="3">
    <source>
        <dbReference type="ARBA" id="ARBA00022771"/>
    </source>
</evidence>
<dbReference type="GO" id="GO:0005634">
    <property type="term" value="C:nucleus"/>
    <property type="evidence" value="ECO:0007669"/>
    <property type="project" value="InterPro"/>
</dbReference>
<keyword evidence="11" id="KW-1185">Reference proteome</keyword>
<evidence type="ECO:0000256" key="2">
    <source>
        <dbReference type="ARBA" id="ARBA00022737"/>
    </source>
</evidence>
<feature type="domain" description="C2H2-type" evidence="8">
    <location>
        <begin position="224"/>
        <end position="252"/>
    </location>
</feature>
<protein>
    <submittedName>
        <fullName evidence="10">Uncharacterized protein</fullName>
    </submittedName>
</protein>
<feature type="region of interest" description="Disordered" evidence="7">
    <location>
        <begin position="125"/>
        <end position="159"/>
    </location>
</feature>
<name>A0A1S4FZR7_AEDAE</name>
<feature type="domain" description="C2H2-type" evidence="8">
    <location>
        <begin position="317"/>
        <end position="340"/>
    </location>
</feature>
<evidence type="ECO:0000313" key="11">
    <source>
        <dbReference type="Proteomes" id="UP000008820"/>
    </source>
</evidence>
<dbReference type="InterPro" id="IPR012934">
    <property type="entry name" value="Znf_AD"/>
</dbReference>
<dbReference type="PROSITE" id="PS00028">
    <property type="entry name" value="ZINC_FINGER_C2H2_1"/>
    <property type="match status" value="4"/>
</dbReference>